<evidence type="ECO:0000313" key="3">
    <source>
        <dbReference type="Proteomes" id="UP001596189"/>
    </source>
</evidence>
<dbReference type="InterPro" id="IPR025442">
    <property type="entry name" value="DUF4185"/>
</dbReference>
<proteinExistence type="predicted"/>
<dbReference type="RefSeq" id="WP_345717056.1">
    <property type="nucleotide sequence ID" value="NZ_BAABFP010000005.1"/>
</dbReference>
<evidence type="ECO:0000313" key="2">
    <source>
        <dbReference type="EMBL" id="MFC6006202.1"/>
    </source>
</evidence>
<name>A0ABW1JBA6_9ACTN</name>
<reference evidence="3" key="1">
    <citation type="journal article" date="2019" name="Int. J. Syst. Evol. Microbiol.">
        <title>The Global Catalogue of Microorganisms (GCM) 10K type strain sequencing project: providing services to taxonomists for standard genome sequencing and annotation.</title>
        <authorList>
            <consortium name="The Broad Institute Genomics Platform"/>
            <consortium name="The Broad Institute Genome Sequencing Center for Infectious Disease"/>
            <person name="Wu L."/>
            <person name="Ma J."/>
        </authorList>
    </citation>
    <scope>NUCLEOTIDE SEQUENCE [LARGE SCALE GENOMIC DNA]</scope>
    <source>
        <strain evidence="3">KACC 14249</strain>
    </source>
</reference>
<evidence type="ECO:0000259" key="1">
    <source>
        <dbReference type="Pfam" id="PF13810"/>
    </source>
</evidence>
<comment type="caution">
    <text evidence="2">The sequence shown here is derived from an EMBL/GenBank/DDBJ whole genome shotgun (WGS) entry which is preliminary data.</text>
</comment>
<gene>
    <name evidence="2" type="ORF">ACFQDO_03575</name>
</gene>
<accession>A0ABW1JBA6</accession>
<organism evidence="2 3">
    <name type="scientific">Angustibacter luteus</name>
    <dbReference type="NCBI Taxonomy" id="658456"/>
    <lineage>
        <taxon>Bacteria</taxon>
        <taxon>Bacillati</taxon>
        <taxon>Actinomycetota</taxon>
        <taxon>Actinomycetes</taxon>
        <taxon>Kineosporiales</taxon>
        <taxon>Kineosporiaceae</taxon>
    </lineage>
</organism>
<feature type="domain" description="DUF4185" evidence="1">
    <location>
        <begin position="314"/>
        <end position="662"/>
    </location>
</feature>
<dbReference type="Proteomes" id="UP001596189">
    <property type="component" value="Unassembled WGS sequence"/>
</dbReference>
<dbReference type="Pfam" id="PF13810">
    <property type="entry name" value="DUF4185"/>
    <property type="match status" value="1"/>
</dbReference>
<dbReference type="EMBL" id="JBHSRD010000002">
    <property type="protein sequence ID" value="MFC6006202.1"/>
    <property type="molecule type" value="Genomic_DNA"/>
</dbReference>
<keyword evidence="3" id="KW-1185">Reference proteome</keyword>
<sequence>MSRIFASLIQGDFSGGDHRNFEAVIWTGDQLQHWFRDNSEGHEWRPGQVVVPAGAAGAGCLIQSDFADGDHGNFEVVVPMTNGNGGLELVHWFHVNTDVTLPWQRAGTIATNVAGPGCLIQSDFADGDHGNFEVVVPVNNGNGGLDLVHFFHDNTDVTLPWQRAGTIATNVAGPGCLIQSDFADGDHGNFEVVVPVPWGDGQQLRHFFHDNTDVTLPWQRGQFVTDSANGWASLISSDYGEDHRNFELIVEERAQSVIGYFHPNEDVGAPWLRNGVVRWEEYPVSITSTRRICQLTGEHDRTGWDGEGDPPFAHNRTESAYRVRGTDLGVSFPHRGRTYFLFGDTLRNNQPADWDNLDLVAYTQDTTPEDGLDLAFFWEPPRISDGISQRGFEVPLDAVSAGDHLYAFFSTDHRSYGGSELMGRSVITRCDDDGFAFRLVRELSRHKLVNVSVQRGPLDARAADGVGLPAGTDVLWIWGSGRYRSSDVYLAVVPFAQLEPGPFDVRYFAGTRTSPRWSRSEDDATPLFHDGSVGELSVRWQPALHRYVATYNSDNLRGIHLRSAPAPWGPWTTAPVMLFDPWALDDAADPCSGRGLGRFMHLPWTTRVCDHVQDDMFGHRRDDEPGGEYGPYQIADLTRARGGGADIYFTLSSWNPYQAHLMTAFIDPAVLG</sequence>
<protein>
    <submittedName>
        <fullName evidence="2">DUF4185 domain-containing protein</fullName>
    </submittedName>
</protein>